<dbReference type="Proteomes" id="UP000677918">
    <property type="component" value="Unassembled WGS sequence"/>
</dbReference>
<dbReference type="EMBL" id="BOVK01000043">
    <property type="protein sequence ID" value="GIQ70273.1"/>
    <property type="molecule type" value="Genomic_DNA"/>
</dbReference>
<evidence type="ECO:0000313" key="3">
    <source>
        <dbReference type="EMBL" id="GIQ70273.1"/>
    </source>
</evidence>
<evidence type="ECO:0000259" key="2">
    <source>
        <dbReference type="PROSITE" id="PS51704"/>
    </source>
</evidence>
<keyword evidence="1" id="KW-0812">Transmembrane</keyword>
<keyword evidence="1" id="KW-1133">Transmembrane helix</keyword>
<dbReference type="AlphaFoldDB" id="A0A8J4H3G5"/>
<dbReference type="SUPFAM" id="SSF51695">
    <property type="entry name" value="PLC-like phosphodiesterases"/>
    <property type="match status" value="1"/>
</dbReference>
<name>A0A8J4H3G5_9BACL</name>
<organism evidence="3 4">
    <name type="scientific">Xylanibacillus composti</name>
    <dbReference type="NCBI Taxonomy" id="1572762"/>
    <lineage>
        <taxon>Bacteria</taxon>
        <taxon>Bacillati</taxon>
        <taxon>Bacillota</taxon>
        <taxon>Bacilli</taxon>
        <taxon>Bacillales</taxon>
        <taxon>Paenibacillaceae</taxon>
        <taxon>Xylanibacillus</taxon>
    </lineage>
</organism>
<gene>
    <name evidence="3" type="primary">yhdW</name>
    <name evidence="3" type="ORF">XYCOK13_30970</name>
</gene>
<dbReference type="Pfam" id="PF03009">
    <property type="entry name" value="GDPD"/>
    <property type="match status" value="1"/>
</dbReference>
<feature type="domain" description="GP-PDE" evidence="2">
    <location>
        <begin position="38"/>
        <end position="279"/>
    </location>
</feature>
<accession>A0A8J4H3G5</accession>
<keyword evidence="4" id="KW-1185">Reference proteome</keyword>
<dbReference type="Gene3D" id="3.20.20.190">
    <property type="entry name" value="Phosphatidylinositol (PI) phosphodiesterase"/>
    <property type="match status" value="1"/>
</dbReference>
<dbReference type="PROSITE" id="PS51704">
    <property type="entry name" value="GP_PDE"/>
    <property type="match status" value="1"/>
</dbReference>
<dbReference type="GO" id="GO:0008081">
    <property type="term" value="F:phosphoric diester hydrolase activity"/>
    <property type="evidence" value="ECO:0007669"/>
    <property type="project" value="InterPro"/>
</dbReference>
<evidence type="ECO:0000256" key="1">
    <source>
        <dbReference type="SAM" id="Phobius"/>
    </source>
</evidence>
<keyword evidence="1" id="KW-0472">Membrane</keyword>
<dbReference type="GO" id="GO:0006629">
    <property type="term" value="P:lipid metabolic process"/>
    <property type="evidence" value="ECO:0007669"/>
    <property type="project" value="InterPro"/>
</dbReference>
<dbReference type="InterPro" id="IPR030395">
    <property type="entry name" value="GP_PDE_dom"/>
</dbReference>
<sequence>MKKWHRVPTFIIVVVLIGIVVLAGLAETTGQAYAKGDVVVVAHRGASGLAPENTIAAFDLALELRADYLELDVQMSRDGHLVVIHDPSVNRTTNGRGLVRDKLLHELQQLDAGGRFSKEYTGERIPLLEEVLERYWGRIGLLIELKEPSLYPGMVEKTLDMVGRLERSDESAKSDEMYAEQVIIQSFDRDAIRSIREQMPDMATAVLIRSERKRMLAEDWEALAAYADYVNPHQSLVTARFVENAHAYNLKVIPWTVRKPSEARRLIHAGVDGLITDYP</sequence>
<evidence type="ECO:0000313" key="4">
    <source>
        <dbReference type="Proteomes" id="UP000677918"/>
    </source>
</evidence>
<dbReference type="PANTHER" id="PTHR46211">
    <property type="entry name" value="GLYCEROPHOSPHORYL DIESTER PHOSPHODIESTERASE"/>
    <property type="match status" value="1"/>
</dbReference>
<dbReference type="RefSeq" id="WP_213413051.1">
    <property type="nucleotide sequence ID" value="NZ_BOVK01000043.1"/>
</dbReference>
<proteinExistence type="predicted"/>
<feature type="transmembrane region" description="Helical" evidence="1">
    <location>
        <begin position="7"/>
        <end position="26"/>
    </location>
</feature>
<reference evidence="3" key="1">
    <citation type="submission" date="2021-04" db="EMBL/GenBank/DDBJ databases">
        <title>Draft genome sequence of Xylanibacillus composti strain K13.</title>
        <authorList>
            <person name="Uke A."/>
            <person name="Chhe C."/>
            <person name="Baramee S."/>
            <person name="Kosugi A."/>
        </authorList>
    </citation>
    <scope>NUCLEOTIDE SEQUENCE</scope>
    <source>
        <strain evidence="3">K13</strain>
    </source>
</reference>
<dbReference type="InterPro" id="IPR017946">
    <property type="entry name" value="PLC-like_Pdiesterase_TIM-brl"/>
</dbReference>
<dbReference type="PANTHER" id="PTHR46211:SF1">
    <property type="entry name" value="GLYCEROPHOSPHODIESTER PHOSPHODIESTERASE, CYTOPLASMIC"/>
    <property type="match status" value="1"/>
</dbReference>
<protein>
    <submittedName>
        <fullName evidence="3">Putative glycerophosphoryl diester phosphodiesterase YhdW</fullName>
    </submittedName>
</protein>
<comment type="caution">
    <text evidence="3">The sequence shown here is derived from an EMBL/GenBank/DDBJ whole genome shotgun (WGS) entry which is preliminary data.</text>
</comment>